<evidence type="ECO:0000259" key="4">
    <source>
        <dbReference type="Pfam" id="PF00561"/>
    </source>
</evidence>
<protein>
    <submittedName>
        <fullName evidence="5">Alpha/Beta hydrolase protein</fullName>
    </submittedName>
</protein>
<keyword evidence="6" id="KW-1185">Reference proteome</keyword>
<dbReference type="InterPro" id="IPR051601">
    <property type="entry name" value="Serine_prot/Carboxylest_S33"/>
</dbReference>
<feature type="compositionally biased region" description="Low complexity" evidence="3">
    <location>
        <begin position="58"/>
        <end position="72"/>
    </location>
</feature>
<organism evidence="5 6">
    <name type="scientific">Phycomyces blakesleeanus</name>
    <dbReference type="NCBI Taxonomy" id="4837"/>
    <lineage>
        <taxon>Eukaryota</taxon>
        <taxon>Fungi</taxon>
        <taxon>Fungi incertae sedis</taxon>
        <taxon>Mucoromycota</taxon>
        <taxon>Mucoromycotina</taxon>
        <taxon>Mucoromycetes</taxon>
        <taxon>Mucorales</taxon>
        <taxon>Phycomycetaceae</taxon>
        <taxon>Phycomyces</taxon>
    </lineage>
</organism>
<dbReference type="Proteomes" id="UP001448207">
    <property type="component" value="Unassembled WGS sequence"/>
</dbReference>
<dbReference type="PANTHER" id="PTHR43248:SF2">
    <property type="entry name" value="PROLYL AMINOPEPTIDASE"/>
    <property type="match status" value="1"/>
</dbReference>
<evidence type="ECO:0000256" key="2">
    <source>
        <dbReference type="ARBA" id="ARBA00022801"/>
    </source>
</evidence>
<comment type="caution">
    <text evidence="5">The sequence shown here is derived from an EMBL/GenBank/DDBJ whole genome shotgun (WGS) entry which is preliminary data.</text>
</comment>
<feature type="region of interest" description="Disordered" evidence="3">
    <location>
        <begin position="23"/>
        <end position="72"/>
    </location>
</feature>
<name>A0ABR3B5I3_PHYBL</name>
<dbReference type="EMBL" id="JBCLYO010000005">
    <property type="protein sequence ID" value="KAL0088697.1"/>
    <property type="molecule type" value="Genomic_DNA"/>
</dbReference>
<evidence type="ECO:0000313" key="6">
    <source>
        <dbReference type="Proteomes" id="UP001448207"/>
    </source>
</evidence>
<comment type="similarity">
    <text evidence="1">Belongs to the peptidase S33 family.</text>
</comment>
<evidence type="ECO:0000256" key="3">
    <source>
        <dbReference type="SAM" id="MobiDB-lite"/>
    </source>
</evidence>
<dbReference type="InterPro" id="IPR029058">
    <property type="entry name" value="AB_hydrolase_fold"/>
</dbReference>
<dbReference type="InterPro" id="IPR002410">
    <property type="entry name" value="Peptidase_S33"/>
</dbReference>
<sequence>MTSFGLRRTMTGIKVKRRPLRRLNGVWSGPPDTPGPSTTPAKVSATSQTHKFHRTRLSPPVVTPSPVSSPVQESSIIPTMQDKQMHPLDNPSVESYFIPGAKVFDRYFDCPLAYKQKSPEKIKVFARHLVPVDKVNDIKTMPFFLYLQGGPGFEVGLPSSATSGWIKEAFAMGFQVLLLDQRGTGLSSPISTESLAMLGLDTDQAKAGYLTFFRADSIVRDCETIREQLTADRAPDCESRFTLLGQSFGGFCITTYLSLFPTSIQHAYITGGVPPLVNSPDVVYRALYPRILAKNKLYYKKFPHDIERVRKIHAYLSQNQVRLPNGGTLSPRRFLQLGILFGVSGGYDTLHENIVFACADLDSLSRLSYRTLNRIQELQGWDTNVIYAVLHEAIYCQGEKSNWSAERVLNEPQFASAFEWRLDQLNPGQPVYFTGETIYPFMFDDYSELAPLKKIANLLAENTWGKLYSRKTLKTLTTPVAGVTYYDDMFVDRELSVQTAGNINGFKQWITNEYAHK</sequence>
<dbReference type="Gene3D" id="3.40.50.1820">
    <property type="entry name" value="alpha/beta hydrolase"/>
    <property type="match status" value="1"/>
</dbReference>
<gene>
    <name evidence="5" type="ORF">J3Q64DRAFT_1730842</name>
</gene>
<dbReference type="GO" id="GO:0016787">
    <property type="term" value="F:hydrolase activity"/>
    <property type="evidence" value="ECO:0007669"/>
    <property type="project" value="UniProtKB-KW"/>
</dbReference>
<keyword evidence="2 5" id="KW-0378">Hydrolase</keyword>
<reference evidence="5 6" key="1">
    <citation type="submission" date="2024-04" db="EMBL/GenBank/DDBJ databases">
        <title>Symmetric and asymmetric DNA N6-adenine methylation regulates different biological responses in Mucorales.</title>
        <authorList>
            <consortium name="Lawrence Berkeley National Laboratory"/>
            <person name="Lax C."/>
            <person name="Mondo S.J."/>
            <person name="Osorio-Concepcion M."/>
            <person name="Muszewska A."/>
            <person name="Corrochano-Luque M."/>
            <person name="Gutierrez G."/>
            <person name="Riley R."/>
            <person name="Lipzen A."/>
            <person name="Guo J."/>
            <person name="Hundley H."/>
            <person name="Amirebrahimi M."/>
            <person name="Ng V."/>
            <person name="Lorenzo-Gutierrez D."/>
            <person name="Binder U."/>
            <person name="Yang J."/>
            <person name="Song Y."/>
            <person name="Canovas D."/>
            <person name="Navarro E."/>
            <person name="Freitag M."/>
            <person name="Gabaldon T."/>
            <person name="Grigoriev I.V."/>
            <person name="Corrochano L.M."/>
            <person name="Nicolas F.E."/>
            <person name="Garre V."/>
        </authorList>
    </citation>
    <scope>NUCLEOTIDE SEQUENCE [LARGE SCALE GENOMIC DNA]</scope>
    <source>
        <strain evidence="5 6">L51</strain>
    </source>
</reference>
<evidence type="ECO:0000313" key="5">
    <source>
        <dbReference type="EMBL" id="KAL0088697.1"/>
    </source>
</evidence>
<dbReference type="Pfam" id="PF00561">
    <property type="entry name" value="Abhydrolase_1"/>
    <property type="match status" value="1"/>
</dbReference>
<dbReference type="PRINTS" id="PR00793">
    <property type="entry name" value="PROAMNOPTASE"/>
</dbReference>
<dbReference type="SUPFAM" id="SSF53474">
    <property type="entry name" value="alpha/beta-Hydrolases"/>
    <property type="match status" value="1"/>
</dbReference>
<accession>A0ABR3B5I3</accession>
<dbReference type="InterPro" id="IPR000073">
    <property type="entry name" value="AB_hydrolase_1"/>
</dbReference>
<feature type="domain" description="AB hydrolase-1" evidence="4">
    <location>
        <begin position="144"/>
        <end position="298"/>
    </location>
</feature>
<dbReference type="PANTHER" id="PTHR43248">
    <property type="entry name" value="2-SUCCINYL-6-HYDROXY-2,4-CYCLOHEXADIENE-1-CARBOXYLATE SYNTHASE"/>
    <property type="match status" value="1"/>
</dbReference>
<proteinExistence type="inferred from homology"/>
<evidence type="ECO:0000256" key="1">
    <source>
        <dbReference type="ARBA" id="ARBA00010088"/>
    </source>
</evidence>